<dbReference type="EMBL" id="BQNB010020085">
    <property type="protein sequence ID" value="GJT92190.1"/>
    <property type="molecule type" value="Genomic_DNA"/>
</dbReference>
<evidence type="ECO:0000313" key="2">
    <source>
        <dbReference type="Proteomes" id="UP001151760"/>
    </source>
</evidence>
<evidence type="ECO:0000313" key="1">
    <source>
        <dbReference type="EMBL" id="GJT92190.1"/>
    </source>
</evidence>
<accession>A0ABQ5HXX9</accession>
<name>A0ABQ5HXX9_9ASTR</name>
<sequence length="166" mass="19396">MRFSAPQKLLIGDKINVHKEGRGVKEDSQEALISNRMACYKEQWETEEGVAENDLHQITFHDVLFGFEVFFRRVRSADDKRLLCDYKRPLMPLANRTYRGQKREPNMLRYGLSLKAKPLLNVLILEQLIRAHDISFYVIGADKLLKNRNGKILMPVRKDRLAQIRA</sequence>
<protein>
    <submittedName>
        <fullName evidence="1">Uncharacterized protein</fullName>
    </submittedName>
</protein>
<organism evidence="1 2">
    <name type="scientific">Tanacetum coccineum</name>
    <dbReference type="NCBI Taxonomy" id="301880"/>
    <lineage>
        <taxon>Eukaryota</taxon>
        <taxon>Viridiplantae</taxon>
        <taxon>Streptophyta</taxon>
        <taxon>Embryophyta</taxon>
        <taxon>Tracheophyta</taxon>
        <taxon>Spermatophyta</taxon>
        <taxon>Magnoliopsida</taxon>
        <taxon>eudicotyledons</taxon>
        <taxon>Gunneridae</taxon>
        <taxon>Pentapetalae</taxon>
        <taxon>asterids</taxon>
        <taxon>campanulids</taxon>
        <taxon>Asterales</taxon>
        <taxon>Asteraceae</taxon>
        <taxon>Asteroideae</taxon>
        <taxon>Anthemideae</taxon>
        <taxon>Anthemidinae</taxon>
        <taxon>Tanacetum</taxon>
    </lineage>
</organism>
<gene>
    <name evidence="1" type="ORF">Tco_1081035</name>
</gene>
<reference evidence="1" key="2">
    <citation type="submission" date="2022-01" db="EMBL/GenBank/DDBJ databases">
        <authorList>
            <person name="Yamashiro T."/>
            <person name="Shiraishi A."/>
            <person name="Satake H."/>
            <person name="Nakayama K."/>
        </authorList>
    </citation>
    <scope>NUCLEOTIDE SEQUENCE</scope>
</reference>
<dbReference type="Proteomes" id="UP001151760">
    <property type="component" value="Unassembled WGS sequence"/>
</dbReference>
<keyword evidence="2" id="KW-1185">Reference proteome</keyword>
<comment type="caution">
    <text evidence="1">The sequence shown here is derived from an EMBL/GenBank/DDBJ whole genome shotgun (WGS) entry which is preliminary data.</text>
</comment>
<proteinExistence type="predicted"/>
<reference evidence="1" key="1">
    <citation type="journal article" date="2022" name="Int. J. Mol. Sci.">
        <title>Draft Genome of Tanacetum Coccineum: Genomic Comparison of Closely Related Tanacetum-Family Plants.</title>
        <authorList>
            <person name="Yamashiro T."/>
            <person name="Shiraishi A."/>
            <person name="Nakayama K."/>
            <person name="Satake H."/>
        </authorList>
    </citation>
    <scope>NUCLEOTIDE SEQUENCE</scope>
</reference>